<reference evidence="1 2" key="1">
    <citation type="submission" date="2018-05" db="EMBL/GenBank/DDBJ databases">
        <title>Spiribacter halobius sp. nov., a moderately halophilic bacterium isolated from marine solar saltern.</title>
        <authorList>
            <person name="Zheng W.-S."/>
            <person name="Lu D.-C."/>
            <person name="Du Z.-J."/>
        </authorList>
    </citation>
    <scope>NUCLEOTIDE SEQUENCE [LARGE SCALE GENOMIC DNA]</scope>
    <source>
        <strain evidence="1 2">E85</strain>
    </source>
</reference>
<name>A0A2U2MYD6_9GAMM</name>
<protein>
    <submittedName>
        <fullName evidence="1">Uncharacterized protein</fullName>
    </submittedName>
</protein>
<sequence length="136" mass="14653">MAAVAQDLRNEDDSMSNVDAIRESIVSTITRTARFRREMAAAPANRQDVYISAAAAALLEALADHVRRSPENSEISSALAGLESADGDRCRQALKQASDYVNRVGFTELVDAPGACRGLARTIRRNPGAAEHAERN</sequence>
<gene>
    <name evidence="1" type="ORF">DEM34_14320</name>
</gene>
<evidence type="ECO:0000313" key="1">
    <source>
        <dbReference type="EMBL" id="PWG61900.1"/>
    </source>
</evidence>
<accession>A0A2U2MYD6</accession>
<organism evidence="1 2">
    <name type="scientific">Sediminicurvatus halobius</name>
    <dbReference type="NCBI Taxonomy" id="2182432"/>
    <lineage>
        <taxon>Bacteria</taxon>
        <taxon>Pseudomonadati</taxon>
        <taxon>Pseudomonadota</taxon>
        <taxon>Gammaproteobacteria</taxon>
        <taxon>Chromatiales</taxon>
        <taxon>Ectothiorhodospiraceae</taxon>
        <taxon>Sediminicurvatus</taxon>
    </lineage>
</organism>
<proteinExistence type="predicted"/>
<comment type="caution">
    <text evidence="1">The sequence shown here is derived from an EMBL/GenBank/DDBJ whole genome shotgun (WGS) entry which is preliminary data.</text>
</comment>
<keyword evidence="2" id="KW-1185">Reference proteome</keyword>
<dbReference type="Proteomes" id="UP000245474">
    <property type="component" value="Unassembled WGS sequence"/>
</dbReference>
<dbReference type="RefSeq" id="WP_109679510.1">
    <property type="nucleotide sequence ID" value="NZ_CP086615.1"/>
</dbReference>
<dbReference type="EMBL" id="QFFI01000025">
    <property type="protein sequence ID" value="PWG61900.1"/>
    <property type="molecule type" value="Genomic_DNA"/>
</dbReference>
<dbReference type="AlphaFoldDB" id="A0A2U2MYD6"/>
<evidence type="ECO:0000313" key="2">
    <source>
        <dbReference type="Proteomes" id="UP000245474"/>
    </source>
</evidence>